<accession>A0A3S2MJH3</accession>
<sequence length="79" mass="8877">MGVNAAQLLPPDRLRMCKPAGKTLLLLLVFLELDSRTRSPLLWLTEAPSLLFPIFHPSDSDLVNTMSVLHLRHDGPSFR</sequence>
<protein>
    <submittedName>
        <fullName evidence="1">Uncharacterized protein</fullName>
    </submittedName>
</protein>
<dbReference type="Proteomes" id="UP000283210">
    <property type="component" value="Chromosome 18"/>
</dbReference>
<reference evidence="1 2" key="2">
    <citation type="submission" date="2019-01" db="EMBL/GenBank/DDBJ databases">
        <title>A chromosome length genome reference of the Java medaka (oryzias javanicus).</title>
        <authorList>
            <person name="Herpin A."/>
            <person name="Takehana Y."/>
            <person name="Naruse K."/>
            <person name="Ansai S."/>
            <person name="Kawaguchi M."/>
        </authorList>
    </citation>
    <scope>NUCLEOTIDE SEQUENCE [LARGE SCALE GENOMIC DNA]</scope>
    <source>
        <strain evidence="1">RS831</strain>
        <tissue evidence="1">Whole body</tissue>
    </source>
</reference>
<proteinExistence type="predicted"/>
<reference evidence="1 2" key="1">
    <citation type="submission" date="2018-11" db="EMBL/GenBank/DDBJ databases">
        <authorList>
            <person name="Lopez-Roques C."/>
            <person name="Donnadieu C."/>
            <person name="Bouchez O."/>
            <person name="Klopp C."/>
            <person name="Cabau C."/>
            <person name="Zahm M."/>
        </authorList>
    </citation>
    <scope>NUCLEOTIDE SEQUENCE [LARGE SCALE GENOMIC DNA]</scope>
    <source>
        <strain evidence="1">RS831</strain>
        <tissue evidence="1">Whole body</tissue>
    </source>
</reference>
<keyword evidence="2" id="KW-1185">Reference proteome</keyword>
<gene>
    <name evidence="1" type="ORF">OJAV_G00184380</name>
</gene>
<evidence type="ECO:0000313" key="1">
    <source>
        <dbReference type="EMBL" id="RVE60812.1"/>
    </source>
</evidence>
<evidence type="ECO:0000313" key="2">
    <source>
        <dbReference type="Proteomes" id="UP000283210"/>
    </source>
</evidence>
<organism evidence="1 2">
    <name type="scientific">Oryzias javanicus</name>
    <name type="common">Javanese ricefish</name>
    <name type="synonym">Aplocheilus javanicus</name>
    <dbReference type="NCBI Taxonomy" id="123683"/>
    <lineage>
        <taxon>Eukaryota</taxon>
        <taxon>Metazoa</taxon>
        <taxon>Chordata</taxon>
        <taxon>Craniata</taxon>
        <taxon>Vertebrata</taxon>
        <taxon>Euteleostomi</taxon>
        <taxon>Actinopterygii</taxon>
        <taxon>Neopterygii</taxon>
        <taxon>Teleostei</taxon>
        <taxon>Neoteleostei</taxon>
        <taxon>Acanthomorphata</taxon>
        <taxon>Ovalentaria</taxon>
        <taxon>Atherinomorphae</taxon>
        <taxon>Beloniformes</taxon>
        <taxon>Adrianichthyidae</taxon>
        <taxon>Oryziinae</taxon>
        <taxon>Oryzias</taxon>
    </lineage>
</organism>
<name>A0A3S2MJH3_ORYJA</name>
<dbReference type="AlphaFoldDB" id="A0A3S2MJH3"/>
<dbReference type="EMBL" id="CM012454">
    <property type="protein sequence ID" value="RVE60812.1"/>
    <property type="molecule type" value="Genomic_DNA"/>
</dbReference>